<feature type="compositionally biased region" description="Basic residues" evidence="2">
    <location>
        <begin position="438"/>
        <end position="448"/>
    </location>
</feature>
<dbReference type="EMBL" id="CAJNIZ010034446">
    <property type="protein sequence ID" value="CAE7552906.1"/>
    <property type="molecule type" value="Genomic_DNA"/>
</dbReference>
<feature type="coiled-coil region" evidence="1">
    <location>
        <begin position="347"/>
        <end position="374"/>
    </location>
</feature>
<feature type="region of interest" description="Disordered" evidence="2">
    <location>
        <begin position="419"/>
        <end position="450"/>
    </location>
</feature>
<organism evidence="3 4">
    <name type="scientific">Symbiodinium pilosum</name>
    <name type="common">Dinoflagellate</name>
    <dbReference type="NCBI Taxonomy" id="2952"/>
    <lineage>
        <taxon>Eukaryota</taxon>
        <taxon>Sar</taxon>
        <taxon>Alveolata</taxon>
        <taxon>Dinophyceae</taxon>
        <taxon>Suessiales</taxon>
        <taxon>Symbiodiniaceae</taxon>
        <taxon>Symbiodinium</taxon>
    </lineage>
</organism>
<gene>
    <name evidence="3" type="primary">Rf1</name>
    <name evidence="3" type="ORF">SPIL2461_LOCUS14699</name>
</gene>
<feature type="compositionally biased region" description="Acidic residues" evidence="2">
    <location>
        <begin position="182"/>
        <end position="196"/>
    </location>
</feature>
<comment type="caution">
    <text evidence="3">The sequence shown here is derived from an EMBL/GenBank/DDBJ whole genome shotgun (WGS) entry which is preliminary data.</text>
</comment>
<dbReference type="OrthoDB" id="448415at2759"/>
<accession>A0A812U5C1</accession>
<feature type="region of interest" description="Disordered" evidence="2">
    <location>
        <begin position="177"/>
        <end position="252"/>
    </location>
</feature>
<evidence type="ECO:0000313" key="3">
    <source>
        <dbReference type="EMBL" id="CAE7552906.1"/>
    </source>
</evidence>
<evidence type="ECO:0000256" key="2">
    <source>
        <dbReference type="SAM" id="MobiDB-lite"/>
    </source>
</evidence>
<sequence>MQGQGSRNGDVGDFKNLVPTWDGKPETFSHFVTEIRWALNSTKKDERALLASRIVRRALQSEHPTLVALLYKLDPEEFNSEDGVEKLVKFLEASPMNRQPLPDAGNKIGGYYRRLHKKPQEAIRAFLVREDRVQNEMLRVLQRLLRERELTFDDYEVDVDELKAFCGIPKGKSFYFGPVEGTDAEEDNQEEAEEEESGVRTPTPESSQGRPFSRSSRDRRSSSRGSRSSADQSAKGDDKKKPKGKDLLQRRMEKGLMPLATLDVIRGWMILEMSTSTIKAATRNKLGYHEIKQALLSMYEDRGSKGSRPFNFGHGGWTQKHGTMTTDGEWVPEDADEEGDSEPDAALAHLQEEQQEIEKERQEIEAMMAAENDRNLQEARVAQRTFKPTSTYMAKGKHGGHPKGGHPKGKVNYSEEAHFAKGGGKNKGKWNVPSWGKGKGHKGGKHKKGDTNCHLLTMTSPTMFLQPLRGLIRSALLSP</sequence>
<keyword evidence="1" id="KW-0175">Coiled coil</keyword>
<reference evidence="3" key="1">
    <citation type="submission" date="2021-02" db="EMBL/GenBank/DDBJ databases">
        <authorList>
            <person name="Dougan E. K."/>
            <person name="Rhodes N."/>
            <person name="Thang M."/>
            <person name="Chan C."/>
        </authorList>
    </citation>
    <scope>NUCLEOTIDE SEQUENCE</scope>
</reference>
<dbReference type="AlphaFoldDB" id="A0A812U5C1"/>
<feature type="compositionally biased region" description="Basic and acidic residues" evidence="2">
    <location>
        <begin position="234"/>
        <end position="252"/>
    </location>
</feature>
<evidence type="ECO:0000256" key="1">
    <source>
        <dbReference type="SAM" id="Coils"/>
    </source>
</evidence>
<dbReference type="Proteomes" id="UP000649617">
    <property type="component" value="Unassembled WGS sequence"/>
</dbReference>
<proteinExistence type="predicted"/>
<name>A0A812U5C1_SYMPI</name>
<evidence type="ECO:0000313" key="4">
    <source>
        <dbReference type="Proteomes" id="UP000649617"/>
    </source>
</evidence>
<protein>
    <submittedName>
        <fullName evidence="3">Rf1 protein</fullName>
    </submittedName>
</protein>
<keyword evidence="4" id="KW-1185">Reference proteome</keyword>